<gene>
    <name evidence="1" type="ORF">SDC9_77848</name>
</gene>
<dbReference type="AlphaFoldDB" id="A0A644YXU4"/>
<name>A0A644YXU4_9ZZZZ</name>
<evidence type="ECO:0000313" key="1">
    <source>
        <dbReference type="EMBL" id="MPM31293.1"/>
    </source>
</evidence>
<proteinExistence type="predicted"/>
<sequence>MNGNSNEIALNKLIVLLILREIDLPITTAQITDIVLENNLINYFDLQQCLQELEEAKMIIKFGNRETYQNTEMGLKTIELFFSRIDDAVISKIKAYVSKNKEKIRLETQVRSDFIKKSDTEYIVNLKVIEKDIVLIDLSLNVVSAKQAKLICSNWENKYYQVYDQIMGLLIKQ</sequence>
<evidence type="ECO:0008006" key="2">
    <source>
        <dbReference type="Google" id="ProtNLM"/>
    </source>
</evidence>
<accession>A0A644YXU4</accession>
<dbReference type="EMBL" id="VSSQ01006030">
    <property type="protein sequence ID" value="MPM31293.1"/>
    <property type="molecule type" value="Genomic_DNA"/>
</dbReference>
<dbReference type="InterPro" id="IPR036388">
    <property type="entry name" value="WH-like_DNA-bd_sf"/>
</dbReference>
<dbReference type="InterPro" id="IPR025374">
    <property type="entry name" value="DUF4364"/>
</dbReference>
<organism evidence="1">
    <name type="scientific">bioreactor metagenome</name>
    <dbReference type="NCBI Taxonomy" id="1076179"/>
    <lineage>
        <taxon>unclassified sequences</taxon>
        <taxon>metagenomes</taxon>
        <taxon>ecological metagenomes</taxon>
    </lineage>
</organism>
<dbReference type="Pfam" id="PF14277">
    <property type="entry name" value="DUF4364"/>
    <property type="match status" value="1"/>
</dbReference>
<comment type="caution">
    <text evidence="1">The sequence shown here is derived from an EMBL/GenBank/DDBJ whole genome shotgun (WGS) entry which is preliminary data.</text>
</comment>
<dbReference type="Gene3D" id="1.10.10.10">
    <property type="entry name" value="Winged helix-like DNA-binding domain superfamily/Winged helix DNA-binding domain"/>
    <property type="match status" value="1"/>
</dbReference>
<reference evidence="1" key="1">
    <citation type="submission" date="2019-08" db="EMBL/GenBank/DDBJ databases">
        <authorList>
            <person name="Kucharzyk K."/>
            <person name="Murdoch R.W."/>
            <person name="Higgins S."/>
            <person name="Loffler F."/>
        </authorList>
    </citation>
    <scope>NUCLEOTIDE SEQUENCE</scope>
</reference>
<protein>
    <recommendedName>
        <fullName evidence="2">DUF4364 domain-containing protein</fullName>
    </recommendedName>
</protein>